<dbReference type="PANTHER" id="PTHR31912">
    <property type="entry name" value="IP13529P"/>
    <property type="match status" value="1"/>
</dbReference>
<accession>A0A5B0P645</accession>
<name>A0A5B0P645_PUCGR</name>
<evidence type="ECO:0000313" key="1">
    <source>
        <dbReference type="EMBL" id="KAA1095459.1"/>
    </source>
</evidence>
<organism evidence="1 2">
    <name type="scientific">Puccinia graminis f. sp. tritici</name>
    <dbReference type="NCBI Taxonomy" id="56615"/>
    <lineage>
        <taxon>Eukaryota</taxon>
        <taxon>Fungi</taxon>
        <taxon>Dikarya</taxon>
        <taxon>Basidiomycota</taxon>
        <taxon>Pucciniomycotina</taxon>
        <taxon>Pucciniomycetes</taxon>
        <taxon>Pucciniales</taxon>
        <taxon>Pucciniaceae</taxon>
        <taxon>Puccinia</taxon>
    </lineage>
</organism>
<dbReference type="Proteomes" id="UP000325313">
    <property type="component" value="Unassembled WGS sequence"/>
</dbReference>
<gene>
    <name evidence="1" type="ORF">PGTUg99_032200</name>
</gene>
<dbReference type="AlphaFoldDB" id="A0A5B0P645"/>
<proteinExistence type="predicted"/>
<reference evidence="1 2" key="1">
    <citation type="submission" date="2019-05" db="EMBL/GenBank/DDBJ databases">
        <title>Emergence of the Ug99 lineage of the wheat stem rust pathogen through somatic hybridization.</title>
        <authorList>
            <person name="Li F."/>
            <person name="Upadhyaya N.M."/>
            <person name="Sperschneider J."/>
            <person name="Matny O."/>
            <person name="Nguyen-Phuc H."/>
            <person name="Mago R."/>
            <person name="Raley C."/>
            <person name="Miller M.E."/>
            <person name="Silverstein K.A.T."/>
            <person name="Henningsen E."/>
            <person name="Hirsch C.D."/>
            <person name="Visser B."/>
            <person name="Pretorius Z.A."/>
            <person name="Steffenson B.J."/>
            <person name="Schwessinger B."/>
            <person name="Dodds P.N."/>
            <person name="Figueroa M."/>
        </authorList>
    </citation>
    <scope>NUCLEOTIDE SEQUENCE [LARGE SCALE GENOMIC DNA]</scope>
    <source>
        <strain evidence="1 2">Ug99</strain>
    </source>
</reference>
<sequence>MYSQLCLILSLTGLELPHWNTIRNTSENIRNLLGFHVVENESIWGNKCYSVSIPQILAQEIANPYVHPHLDFYPEETNGRNVYKMSQSKKWKEELGPHQRVQMAVRNDKHFYIFEPTQLKSRKIIIPLYFFKMNN</sequence>
<dbReference type="EMBL" id="VDEP01000372">
    <property type="protein sequence ID" value="KAA1095459.1"/>
    <property type="molecule type" value="Genomic_DNA"/>
</dbReference>
<comment type="caution">
    <text evidence="1">The sequence shown here is derived from an EMBL/GenBank/DDBJ whole genome shotgun (WGS) entry which is preliminary data.</text>
</comment>
<protein>
    <submittedName>
        <fullName evidence="1">Uncharacterized protein</fullName>
    </submittedName>
</protein>
<evidence type="ECO:0000313" key="2">
    <source>
        <dbReference type="Proteomes" id="UP000325313"/>
    </source>
</evidence>
<dbReference type="PANTHER" id="PTHR31912:SF34">
    <property type="entry name" value="NOTOCHORD-RELATED PROTEIN"/>
    <property type="match status" value="1"/>
</dbReference>